<dbReference type="OrthoDB" id="1446628at2"/>
<reference evidence="2 3" key="1">
    <citation type="submission" date="2018-06" db="EMBL/GenBank/DDBJ databases">
        <title>Genomic Encyclopedia of Archaeal and Bacterial Type Strains, Phase II (KMG-II): from individual species to whole genera.</title>
        <authorList>
            <person name="Goeker M."/>
        </authorList>
    </citation>
    <scope>NUCLEOTIDE SEQUENCE [LARGE SCALE GENOMIC DNA]</scope>
    <source>
        <strain evidence="2 3">DSM 19830</strain>
    </source>
</reference>
<protein>
    <submittedName>
        <fullName evidence="2">Uncharacterized protein</fullName>
    </submittedName>
</protein>
<dbReference type="Proteomes" id="UP000248882">
    <property type="component" value="Unassembled WGS sequence"/>
</dbReference>
<dbReference type="EMBL" id="QKZT01000009">
    <property type="protein sequence ID" value="PZX51417.1"/>
    <property type="molecule type" value="Genomic_DNA"/>
</dbReference>
<accession>A0A2W7R6G6</accession>
<proteinExistence type="predicted"/>
<keyword evidence="3" id="KW-1185">Reference proteome</keyword>
<evidence type="ECO:0000313" key="3">
    <source>
        <dbReference type="Proteomes" id="UP000248882"/>
    </source>
</evidence>
<gene>
    <name evidence="2" type="ORF">LV85_02361</name>
</gene>
<keyword evidence="1" id="KW-1133">Transmembrane helix</keyword>
<dbReference type="RefSeq" id="WP_111319585.1">
    <property type="nucleotide sequence ID" value="NZ_QKZT01000009.1"/>
</dbReference>
<keyword evidence="1" id="KW-0812">Transmembrane</keyword>
<evidence type="ECO:0000313" key="2">
    <source>
        <dbReference type="EMBL" id="PZX51417.1"/>
    </source>
</evidence>
<feature type="transmembrane region" description="Helical" evidence="1">
    <location>
        <begin position="86"/>
        <end position="104"/>
    </location>
</feature>
<keyword evidence="1" id="KW-0472">Membrane</keyword>
<organism evidence="2 3">
    <name type="scientific">Algoriphagus chordae</name>
    <dbReference type="NCBI Taxonomy" id="237019"/>
    <lineage>
        <taxon>Bacteria</taxon>
        <taxon>Pseudomonadati</taxon>
        <taxon>Bacteroidota</taxon>
        <taxon>Cytophagia</taxon>
        <taxon>Cytophagales</taxon>
        <taxon>Cyclobacteriaceae</taxon>
        <taxon>Algoriphagus</taxon>
    </lineage>
</organism>
<name>A0A2W7R6G6_9BACT</name>
<evidence type="ECO:0000256" key="1">
    <source>
        <dbReference type="SAM" id="Phobius"/>
    </source>
</evidence>
<sequence>MKFSTIYLDENKIEISNSWLGKEVIKVNDEIVSSKYSVFGTDHSFWMMDNGITSNCKISIGYGINGMVFDFYKNDKAIIESPRTGCGVIFAFVLIIGFVIGLLLKTFG</sequence>
<dbReference type="AlphaFoldDB" id="A0A2W7R6G6"/>
<comment type="caution">
    <text evidence="2">The sequence shown here is derived from an EMBL/GenBank/DDBJ whole genome shotgun (WGS) entry which is preliminary data.</text>
</comment>